<name>A0A5C7W1V8_AQUAC</name>
<sequence length="209" mass="21863">MGANCCNHDSAPRHDDGRYRRILWIALLVNLAMFLVEIGAGLKAGSVSLLADSLDFLGDAANYGISLWVLGMALAWRARAAQLKAVSMLVFGLGVLGAALWHWWQGEVPSAPTMGLVGSLALLANVGVAVLLYAYRDGDSNMRSVWLCTRNDALGNLAVLAAALGVFGSGSAWPDLIVAGIMASLAVHSAIAVLRHADGELNGGHGHAH</sequence>
<protein>
    <submittedName>
        <fullName evidence="8">Cation transporter</fullName>
    </submittedName>
</protein>
<evidence type="ECO:0000256" key="3">
    <source>
        <dbReference type="ARBA" id="ARBA00022906"/>
    </source>
</evidence>
<evidence type="ECO:0000256" key="6">
    <source>
        <dbReference type="SAM" id="Phobius"/>
    </source>
</evidence>
<dbReference type="InterPro" id="IPR058533">
    <property type="entry name" value="Cation_efflux_TM"/>
</dbReference>
<keyword evidence="2 6" id="KW-0812">Transmembrane</keyword>
<dbReference type="PANTHER" id="PTHR11562:SF17">
    <property type="entry name" value="RE54080P-RELATED"/>
    <property type="match status" value="1"/>
</dbReference>
<dbReference type="Gene3D" id="1.20.1510.10">
    <property type="entry name" value="Cation efflux protein transmembrane domain"/>
    <property type="match status" value="1"/>
</dbReference>
<feature type="transmembrane region" description="Helical" evidence="6">
    <location>
        <begin position="116"/>
        <end position="133"/>
    </location>
</feature>
<evidence type="ECO:0000256" key="2">
    <source>
        <dbReference type="ARBA" id="ARBA00022692"/>
    </source>
</evidence>
<dbReference type="PANTHER" id="PTHR11562">
    <property type="entry name" value="CATION EFFLUX PROTEIN/ ZINC TRANSPORTER"/>
    <property type="match status" value="1"/>
</dbReference>
<gene>
    <name evidence="8" type="ORF">E6Q69_13395</name>
</gene>
<comment type="caution">
    <text evidence="8">The sequence shown here is derived from an EMBL/GenBank/DDBJ whole genome shotgun (WGS) entry which is preliminary data.</text>
</comment>
<evidence type="ECO:0000313" key="8">
    <source>
        <dbReference type="EMBL" id="TXI30398.1"/>
    </source>
</evidence>
<keyword evidence="3" id="KW-0406">Ion transport</keyword>
<keyword evidence="3" id="KW-0813">Transport</keyword>
<evidence type="ECO:0000259" key="7">
    <source>
        <dbReference type="Pfam" id="PF01545"/>
    </source>
</evidence>
<dbReference type="SUPFAM" id="SSF161111">
    <property type="entry name" value="Cation efflux protein transmembrane domain-like"/>
    <property type="match status" value="1"/>
</dbReference>
<proteinExistence type="predicted"/>
<evidence type="ECO:0000256" key="5">
    <source>
        <dbReference type="ARBA" id="ARBA00023136"/>
    </source>
</evidence>
<keyword evidence="5 6" id="KW-0472">Membrane</keyword>
<dbReference type="Proteomes" id="UP000321110">
    <property type="component" value="Unassembled WGS sequence"/>
</dbReference>
<feature type="transmembrane region" description="Helical" evidence="6">
    <location>
        <begin position="22"/>
        <end position="40"/>
    </location>
</feature>
<reference evidence="8 9" key="1">
    <citation type="submission" date="2018-09" db="EMBL/GenBank/DDBJ databases">
        <title>Metagenome Assembled Genomes from an Advanced Water Purification Facility.</title>
        <authorList>
            <person name="Stamps B.W."/>
            <person name="Spear J.R."/>
        </authorList>
    </citation>
    <scope>NUCLEOTIDE SEQUENCE [LARGE SCALE GENOMIC DNA]</scope>
    <source>
        <strain evidence="8">Bin_52_1</strain>
    </source>
</reference>
<feature type="transmembrane region" description="Helical" evidence="6">
    <location>
        <begin position="60"/>
        <end position="78"/>
    </location>
</feature>
<dbReference type="InterPro" id="IPR027469">
    <property type="entry name" value="Cation_efflux_TMD_sf"/>
</dbReference>
<evidence type="ECO:0000256" key="4">
    <source>
        <dbReference type="ARBA" id="ARBA00022989"/>
    </source>
</evidence>
<keyword evidence="3" id="KW-0862">Zinc</keyword>
<keyword evidence="4 6" id="KW-1133">Transmembrane helix</keyword>
<evidence type="ECO:0000256" key="1">
    <source>
        <dbReference type="ARBA" id="ARBA00004141"/>
    </source>
</evidence>
<dbReference type="GO" id="GO:0005385">
    <property type="term" value="F:zinc ion transmembrane transporter activity"/>
    <property type="evidence" value="ECO:0007669"/>
    <property type="project" value="TreeGrafter"/>
</dbReference>
<feature type="transmembrane region" description="Helical" evidence="6">
    <location>
        <begin position="85"/>
        <end position="104"/>
    </location>
</feature>
<dbReference type="EMBL" id="SSFO01000225">
    <property type="protein sequence ID" value="TXI30398.1"/>
    <property type="molecule type" value="Genomic_DNA"/>
</dbReference>
<comment type="subcellular location">
    <subcellularLocation>
        <location evidence="1">Membrane</location>
        <topology evidence="1">Multi-pass membrane protein</topology>
    </subcellularLocation>
</comment>
<evidence type="ECO:0000313" key="9">
    <source>
        <dbReference type="Proteomes" id="UP000321110"/>
    </source>
</evidence>
<dbReference type="AlphaFoldDB" id="A0A5C7W1V8"/>
<dbReference type="GO" id="GO:0005886">
    <property type="term" value="C:plasma membrane"/>
    <property type="evidence" value="ECO:0007669"/>
    <property type="project" value="TreeGrafter"/>
</dbReference>
<accession>A0A5C7W1V8</accession>
<dbReference type="InterPro" id="IPR050681">
    <property type="entry name" value="CDF/SLC30A"/>
</dbReference>
<keyword evidence="3" id="KW-0864">Zinc transport</keyword>
<feature type="domain" description="Cation efflux protein transmembrane" evidence="7">
    <location>
        <begin position="23"/>
        <end position="195"/>
    </location>
</feature>
<organism evidence="8 9">
    <name type="scientific">Aquipseudomonas alcaligenes</name>
    <name type="common">Pseudomonas alcaligenes</name>
    <dbReference type="NCBI Taxonomy" id="43263"/>
    <lineage>
        <taxon>Bacteria</taxon>
        <taxon>Pseudomonadati</taxon>
        <taxon>Pseudomonadota</taxon>
        <taxon>Gammaproteobacteria</taxon>
        <taxon>Pseudomonadales</taxon>
        <taxon>Pseudomonadaceae</taxon>
        <taxon>Aquipseudomonas</taxon>
    </lineage>
</organism>
<feature type="transmembrane region" description="Helical" evidence="6">
    <location>
        <begin position="153"/>
        <end position="170"/>
    </location>
</feature>
<dbReference type="Pfam" id="PF01545">
    <property type="entry name" value="Cation_efflux"/>
    <property type="match status" value="1"/>
</dbReference>